<dbReference type="PANTHER" id="PTHR48022:SF2">
    <property type="entry name" value="PLASTIDIC GLUCOSE TRANSPORTER 4"/>
    <property type="match status" value="1"/>
</dbReference>
<feature type="transmembrane region" description="Helical" evidence="6">
    <location>
        <begin position="18"/>
        <end position="41"/>
    </location>
</feature>
<keyword evidence="5 6" id="KW-0472">Membrane</keyword>
<keyword evidence="9" id="KW-1185">Reference proteome</keyword>
<proteinExistence type="inferred from homology"/>
<dbReference type="PROSITE" id="PS50850">
    <property type="entry name" value="MFS"/>
    <property type="match status" value="1"/>
</dbReference>
<evidence type="ECO:0000259" key="7">
    <source>
        <dbReference type="PROSITE" id="PS50850"/>
    </source>
</evidence>
<dbReference type="InterPro" id="IPR005829">
    <property type="entry name" value="Sugar_transporter_CS"/>
</dbReference>
<dbReference type="InterPro" id="IPR005828">
    <property type="entry name" value="MFS_sugar_transport-like"/>
</dbReference>
<feature type="transmembrane region" description="Helical" evidence="6">
    <location>
        <begin position="175"/>
        <end position="199"/>
    </location>
</feature>
<evidence type="ECO:0000313" key="9">
    <source>
        <dbReference type="Proteomes" id="UP001610334"/>
    </source>
</evidence>
<comment type="similarity">
    <text evidence="2">Belongs to the major facilitator superfamily. Sugar transporter (TC 2.A.1.1) family.</text>
</comment>
<sequence length="272" mass="29987">MVPIYVSETASAEKRGQLVLVEGLFALSGLDLASWVNFGMFHATGPVTWKFPIALQLALLAVILSLTLFLPQPPRWLVKKERLEEATAIMARLMGRSADDSNVLREIAGIHGAIQRDAGHRYTYSTNPFSMNKNRHLHRLLLAMTIRMVTQMTCIDVIAFYSASIFEESLGYSGSVARIFSSCLQVTLALGGLVAIFTVDRFGRRKLMLFSTACMVLAQGAVGGLSSDLTNISSDRAVIFFYISAQLTLPSVCPSSRSCTVQRSHLWVFDTR</sequence>
<evidence type="ECO:0000256" key="1">
    <source>
        <dbReference type="ARBA" id="ARBA00004141"/>
    </source>
</evidence>
<evidence type="ECO:0000256" key="5">
    <source>
        <dbReference type="ARBA" id="ARBA00023136"/>
    </source>
</evidence>
<keyword evidence="3 6" id="KW-0812">Transmembrane</keyword>
<dbReference type="Gene3D" id="1.20.1250.20">
    <property type="entry name" value="MFS general substrate transporter like domains"/>
    <property type="match status" value="1"/>
</dbReference>
<dbReference type="Pfam" id="PF00083">
    <property type="entry name" value="Sugar_tr"/>
    <property type="match status" value="1"/>
</dbReference>
<reference evidence="8 9" key="1">
    <citation type="submission" date="2024-07" db="EMBL/GenBank/DDBJ databases">
        <title>Section-level genome sequencing and comparative genomics of Aspergillus sections Usti and Cavernicolus.</title>
        <authorList>
            <consortium name="Lawrence Berkeley National Laboratory"/>
            <person name="Nybo J.L."/>
            <person name="Vesth T.C."/>
            <person name="Theobald S."/>
            <person name="Frisvad J.C."/>
            <person name="Larsen T.O."/>
            <person name="Kjaerboelling I."/>
            <person name="Rothschild-Mancinelli K."/>
            <person name="Lyhne E.K."/>
            <person name="Kogle M.E."/>
            <person name="Barry K."/>
            <person name="Clum A."/>
            <person name="Na H."/>
            <person name="Ledsgaard L."/>
            <person name="Lin J."/>
            <person name="Lipzen A."/>
            <person name="Kuo A."/>
            <person name="Riley R."/>
            <person name="Mondo S."/>
            <person name="Labutti K."/>
            <person name="Haridas S."/>
            <person name="Pangalinan J."/>
            <person name="Salamov A.A."/>
            <person name="Simmons B.A."/>
            <person name="Magnuson J.K."/>
            <person name="Chen J."/>
            <person name="Drula E."/>
            <person name="Henrissat B."/>
            <person name="Wiebenga A."/>
            <person name="Lubbers R.J."/>
            <person name="Gomes A.C."/>
            <person name="Makela M.R."/>
            <person name="Stajich J."/>
            <person name="Grigoriev I.V."/>
            <person name="Mortensen U.H."/>
            <person name="De Vries R.P."/>
            <person name="Baker S.E."/>
            <person name="Andersen M.R."/>
        </authorList>
    </citation>
    <scope>NUCLEOTIDE SEQUENCE [LARGE SCALE GENOMIC DNA]</scope>
    <source>
        <strain evidence="8 9">CBS 588.65</strain>
    </source>
</reference>
<name>A0ABR4GX59_9EURO</name>
<accession>A0ABR4GX59</accession>
<dbReference type="InterPro" id="IPR036259">
    <property type="entry name" value="MFS_trans_sf"/>
</dbReference>
<dbReference type="Proteomes" id="UP001610334">
    <property type="component" value="Unassembled WGS sequence"/>
</dbReference>
<comment type="subcellular location">
    <subcellularLocation>
        <location evidence="1">Membrane</location>
        <topology evidence="1">Multi-pass membrane protein</topology>
    </subcellularLocation>
</comment>
<dbReference type="SUPFAM" id="SSF103473">
    <property type="entry name" value="MFS general substrate transporter"/>
    <property type="match status" value="1"/>
</dbReference>
<evidence type="ECO:0000256" key="6">
    <source>
        <dbReference type="SAM" id="Phobius"/>
    </source>
</evidence>
<gene>
    <name evidence="8" type="ORF">BJX63DRAFT_411235</name>
</gene>
<feature type="domain" description="Major facilitator superfamily (MFS) profile" evidence="7">
    <location>
        <begin position="1"/>
        <end position="272"/>
    </location>
</feature>
<keyword evidence="4 6" id="KW-1133">Transmembrane helix</keyword>
<organism evidence="8 9">
    <name type="scientific">Aspergillus granulosus</name>
    <dbReference type="NCBI Taxonomy" id="176169"/>
    <lineage>
        <taxon>Eukaryota</taxon>
        <taxon>Fungi</taxon>
        <taxon>Dikarya</taxon>
        <taxon>Ascomycota</taxon>
        <taxon>Pezizomycotina</taxon>
        <taxon>Eurotiomycetes</taxon>
        <taxon>Eurotiomycetidae</taxon>
        <taxon>Eurotiales</taxon>
        <taxon>Aspergillaceae</taxon>
        <taxon>Aspergillus</taxon>
        <taxon>Aspergillus subgen. Nidulantes</taxon>
    </lineage>
</organism>
<evidence type="ECO:0000313" key="8">
    <source>
        <dbReference type="EMBL" id="KAL2807752.1"/>
    </source>
</evidence>
<dbReference type="PROSITE" id="PS00216">
    <property type="entry name" value="SUGAR_TRANSPORT_1"/>
    <property type="match status" value="1"/>
</dbReference>
<dbReference type="PANTHER" id="PTHR48022">
    <property type="entry name" value="PLASTIDIC GLUCOSE TRANSPORTER 4"/>
    <property type="match status" value="1"/>
</dbReference>
<feature type="transmembrane region" description="Helical" evidence="6">
    <location>
        <begin position="53"/>
        <end position="70"/>
    </location>
</feature>
<feature type="transmembrane region" description="Helical" evidence="6">
    <location>
        <begin position="140"/>
        <end position="163"/>
    </location>
</feature>
<dbReference type="EMBL" id="JBFXLT010000131">
    <property type="protein sequence ID" value="KAL2807752.1"/>
    <property type="molecule type" value="Genomic_DNA"/>
</dbReference>
<comment type="caution">
    <text evidence="8">The sequence shown here is derived from an EMBL/GenBank/DDBJ whole genome shotgun (WGS) entry which is preliminary data.</text>
</comment>
<dbReference type="InterPro" id="IPR050360">
    <property type="entry name" value="MFS_Sugar_Transporters"/>
</dbReference>
<evidence type="ECO:0000256" key="4">
    <source>
        <dbReference type="ARBA" id="ARBA00022989"/>
    </source>
</evidence>
<protein>
    <submittedName>
        <fullName evidence="8">General substrate transporter</fullName>
    </submittedName>
</protein>
<evidence type="ECO:0000256" key="2">
    <source>
        <dbReference type="ARBA" id="ARBA00010992"/>
    </source>
</evidence>
<dbReference type="InterPro" id="IPR020846">
    <property type="entry name" value="MFS_dom"/>
</dbReference>
<evidence type="ECO:0000256" key="3">
    <source>
        <dbReference type="ARBA" id="ARBA00022692"/>
    </source>
</evidence>